<dbReference type="Proteomes" id="UP000512043">
    <property type="component" value="Chromosome"/>
</dbReference>
<protein>
    <submittedName>
        <fullName evidence="1">Type VI secretion system lipoprotein TssJ</fullName>
    </submittedName>
</protein>
<keyword evidence="1" id="KW-0449">Lipoprotein</keyword>
<dbReference type="EMBL" id="CP056597">
    <property type="protein sequence ID" value="QLY39263.1"/>
    <property type="molecule type" value="Genomic_DNA"/>
</dbReference>
<dbReference type="Gene3D" id="2.60.40.4150">
    <property type="entry name" value="Type VI secretion system, lipoprotein SciN"/>
    <property type="match status" value="1"/>
</dbReference>
<dbReference type="InterPro" id="IPR017734">
    <property type="entry name" value="T6SS_SciN"/>
</dbReference>
<proteinExistence type="predicted"/>
<evidence type="ECO:0000313" key="1">
    <source>
        <dbReference type="EMBL" id="QLY39263.1"/>
    </source>
</evidence>
<evidence type="ECO:0000313" key="2">
    <source>
        <dbReference type="Proteomes" id="UP000512043"/>
    </source>
</evidence>
<organism evidence="1 2">
    <name type="scientific">Citrobacter freundii</name>
    <dbReference type="NCBI Taxonomy" id="546"/>
    <lineage>
        <taxon>Bacteria</taxon>
        <taxon>Pseudomonadati</taxon>
        <taxon>Pseudomonadota</taxon>
        <taxon>Gammaproteobacteria</taxon>
        <taxon>Enterobacterales</taxon>
        <taxon>Enterobacteriaceae</taxon>
        <taxon>Citrobacter</taxon>
        <taxon>Citrobacter freundii complex</taxon>
    </lineage>
</organism>
<accession>A0ABD7B4U7</accession>
<dbReference type="InterPro" id="IPR038706">
    <property type="entry name" value="Type_VI_SciN-like_sf"/>
</dbReference>
<dbReference type="Pfam" id="PF12790">
    <property type="entry name" value="T6SS-SciN"/>
    <property type="match status" value="1"/>
</dbReference>
<sequence>MKYIFPVLALILSGCGLLQSVSDGTRSAASSLFYKQIKVLHLNISGRAALNTDSREQNSAPQSVIVRIYQLKDEKRFNQTQYEQLVGDGANLLKEDLLAEQFVVVKPNSAVTLDMPMEEGTQFVAIAALFRDPDMAQGNWRLVVKRHDLDPDEARKIVLDDHTMTMQTEEK</sequence>
<gene>
    <name evidence="1" type="primary">tssJ</name>
    <name evidence="1" type="ORF">HV164_14415</name>
</gene>
<dbReference type="AlphaFoldDB" id="A0ABD7B4U7"/>
<dbReference type="PROSITE" id="PS51257">
    <property type="entry name" value="PROKAR_LIPOPROTEIN"/>
    <property type="match status" value="1"/>
</dbReference>
<dbReference type="PANTHER" id="PTHR37625:SF4">
    <property type="entry name" value="OUTER MEMBRANE LIPOPROTEIN"/>
    <property type="match status" value="1"/>
</dbReference>
<dbReference type="PANTHER" id="PTHR37625">
    <property type="entry name" value="OUTER MEMBRANE LIPOPROTEIN-RELATED"/>
    <property type="match status" value="1"/>
</dbReference>
<reference evidence="2" key="1">
    <citation type="submission" date="2020-06" db="EMBL/GenBank/DDBJ databases">
        <title>REHAB project genomes.</title>
        <authorList>
            <person name="Shaw L.P."/>
        </authorList>
    </citation>
    <scope>NUCLEOTIDE SEQUENCE [LARGE SCALE GENOMIC DNA]</scope>
    <source>
        <strain evidence="2">RHBSTW-00334</strain>
    </source>
</reference>
<name>A0ABD7B4U7_CITFR</name>
<dbReference type="NCBIfam" id="TIGR03352">
    <property type="entry name" value="VI_chp_3"/>
    <property type="match status" value="1"/>
</dbReference>